<dbReference type="CDD" id="cd01647">
    <property type="entry name" value="RT_LTR"/>
    <property type="match status" value="1"/>
</dbReference>
<dbReference type="PANTHER" id="PTHR37984:SF5">
    <property type="entry name" value="PROTEIN NYNRIN-LIKE"/>
    <property type="match status" value="1"/>
</dbReference>
<proteinExistence type="inferred from homology"/>
<dbReference type="PANTHER" id="PTHR37984">
    <property type="entry name" value="PROTEIN CBG26694"/>
    <property type="match status" value="1"/>
</dbReference>
<evidence type="ECO:0000313" key="12">
    <source>
        <dbReference type="EMBL" id="KAL1276145.1"/>
    </source>
</evidence>
<evidence type="ECO:0000256" key="7">
    <source>
        <dbReference type="ARBA" id="ARBA00022801"/>
    </source>
</evidence>
<keyword evidence="7" id="KW-0378">Hydrolase</keyword>
<name>A0ABR3NHP6_9TELE</name>
<reference evidence="12 13" key="1">
    <citation type="submission" date="2023-09" db="EMBL/GenBank/DDBJ databases">
        <authorList>
            <person name="Wang M."/>
        </authorList>
    </citation>
    <scope>NUCLEOTIDE SEQUENCE [LARGE SCALE GENOMIC DNA]</scope>
    <source>
        <strain evidence="12">GT-2023</strain>
        <tissue evidence="12">Liver</tissue>
    </source>
</reference>
<sequence length="346" mass="37628">MWRIVILLPSGNMYSLHLTTSQNPPHVTVAELPSTTSLATAFSLVADIVSGGLRHALHTVGRCGHWQYRTLPFGLHGAPATFQHLMDILLRPHQAYAAAYLDDVVIQSEAWEEHLDHLRRVLTELRKAGLTANPQMLSGSVRSEVTRFPGWSGPYPATGQEGGSDPLRTDDQDPGTSFLRVGGVLSLFHPQLFLFSRPSDRSDQEGAAGKDRVDGECGRGIPEGEGGPHFGASAPYFRCPFLLQMDASDTGLGAVLSQVQEGEEHPVLYISRKLTPPERNYAAVEKEALAVKWAVLELRYYLLGRKFTLVTDHAPCSGLPLAKDTNGMDSVAVGVGWREGNVIGKG</sequence>
<accession>A0ABR3NHP6</accession>
<evidence type="ECO:0000256" key="3">
    <source>
        <dbReference type="ARBA" id="ARBA00022679"/>
    </source>
</evidence>
<keyword evidence="4" id="KW-0548">Nucleotidyltransferase</keyword>
<evidence type="ECO:0000256" key="4">
    <source>
        <dbReference type="ARBA" id="ARBA00022695"/>
    </source>
</evidence>
<dbReference type="InterPro" id="IPR000477">
    <property type="entry name" value="RT_dom"/>
</dbReference>
<feature type="domain" description="Reverse transcriptase RNase H-like" evidence="11">
    <location>
        <begin position="238"/>
        <end position="324"/>
    </location>
</feature>
<keyword evidence="3" id="KW-0808">Transferase</keyword>
<evidence type="ECO:0000256" key="5">
    <source>
        <dbReference type="ARBA" id="ARBA00022722"/>
    </source>
</evidence>
<organism evidence="12 13">
    <name type="scientific">Cirrhinus molitorella</name>
    <name type="common">mud carp</name>
    <dbReference type="NCBI Taxonomy" id="172907"/>
    <lineage>
        <taxon>Eukaryota</taxon>
        <taxon>Metazoa</taxon>
        <taxon>Chordata</taxon>
        <taxon>Craniata</taxon>
        <taxon>Vertebrata</taxon>
        <taxon>Euteleostomi</taxon>
        <taxon>Actinopterygii</taxon>
        <taxon>Neopterygii</taxon>
        <taxon>Teleostei</taxon>
        <taxon>Ostariophysi</taxon>
        <taxon>Cypriniformes</taxon>
        <taxon>Cyprinidae</taxon>
        <taxon>Labeoninae</taxon>
        <taxon>Labeonini</taxon>
        <taxon>Cirrhinus</taxon>
    </lineage>
</organism>
<dbReference type="Gene3D" id="3.10.20.370">
    <property type="match status" value="1"/>
</dbReference>
<dbReference type="Proteomes" id="UP001558613">
    <property type="component" value="Unassembled WGS sequence"/>
</dbReference>
<feature type="region of interest" description="Disordered" evidence="9">
    <location>
        <begin position="149"/>
        <end position="174"/>
    </location>
</feature>
<evidence type="ECO:0000313" key="13">
    <source>
        <dbReference type="Proteomes" id="UP001558613"/>
    </source>
</evidence>
<evidence type="ECO:0000256" key="1">
    <source>
        <dbReference type="ARBA" id="ARBA00010879"/>
    </source>
</evidence>
<dbReference type="InterPro" id="IPR043128">
    <property type="entry name" value="Rev_trsase/Diguanyl_cyclase"/>
</dbReference>
<dbReference type="SUPFAM" id="SSF56672">
    <property type="entry name" value="DNA/RNA polymerases"/>
    <property type="match status" value="2"/>
</dbReference>
<dbReference type="EMBL" id="JAYMGO010000004">
    <property type="protein sequence ID" value="KAL1276145.1"/>
    <property type="molecule type" value="Genomic_DNA"/>
</dbReference>
<dbReference type="Gene3D" id="3.30.70.270">
    <property type="match status" value="1"/>
</dbReference>
<dbReference type="Pfam" id="PF00078">
    <property type="entry name" value="RVT_1"/>
    <property type="match status" value="1"/>
</dbReference>
<evidence type="ECO:0000256" key="6">
    <source>
        <dbReference type="ARBA" id="ARBA00022759"/>
    </source>
</evidence>
<dbReference type="Pfam" id="PF17917">
    <property type="entry name" value="RT_RNaseH"/>
    <property type="match status" value="1"/>
</dbReference>
<dbReference type="InterPro" id="IPR041373">
    <property type="entry name" value="RT_RNaseH"/>
</dbReference>
<comment type="similarity">
    <text evidence="1">Belongs to the beta type-B retroviral polymerase family. HERV class-II K(HML-2) pol subfamily.</text>
</comment>
<keyword evidence="6" id="KW-0255">Endonuclease</keyword>
<keyword evidence="8" id="KW-0695">RNA-directed DNA polymerase</keyword>
<evidence type="ECO:0000256" key="8">
    <source>
        <dbReference type="ARBA" id="ARBA00022918"/>
    </source>
</evidence>
<dbReference type="EC" id="3.1.26.4" evidence="2"/>
<evidence type="ECO:0000259" key="10">
    <source>
        <dbReference type="Pfam" id="PF00078"/>
    </source>
</evidence>
<evidence type="ECO:0000256" key="9">
    <source>
        <dbReference type="SAM" id="MobiDB-lite"/>
    </source>
</evidence>
<gene>
    <name evidence="12" type="ORF">QQF64_035768</name>
</gene>
<evidence type="ECO:0000259" key="11">
    <source>
        <dbReference type="Pfam" id="PF17917"/>
    </source>
</evidence>
<feature type="domain" description="Reverse transcriptase" evidence="10">
    <location>
        <begin position="58"/>
        <end position="135"/>
    </location>
</feature>
<keyword evidence="5" id="KW-0540">Nuclease</keyword>
<dbReference type="InterPro" id="IPR043502">
    <property type="entry name" value="DNA/RNA_pol_sf"/>
</dbReference>
<comment type="caution">
    <text evidence="12">The sequence shown here is derived from an EMBL/GenBank/DDBJ whole genome shotgun (WGS) entry which is preliminary data.</text>
</comment>
<evidence type="ECO:0000256" key="2">
    <source>
        <dbReference type="ARBA" id="ARBA00012180"/>
    </source>
</evidence>
<dbReference type="CDD" id="cd09274">
    <property type="entry name" value="RNase_HI_RT_Ty3"/>
    <property type="match status" value="1"/>
</dbReference>
<keyword evidence="13" id="KW-1185">Reference proteome</keyword>
<dbReference type="InterPro" id="IPR050951">
    <property type="entry name" value="Retrovirus_Pol_polyprotein"/>
</dbReference>
<protein>
    <recommendedName>
        <fullName evidence="2">ribonuclease H</fullName>
        <ecNumber evidence="2">3.1.26.4</ecNumber>
    </recommendedName>
</protein>